<organism evidence="8 9">
    <name type="scientific">Marinobacterium zhoushanense</name>
    <dbReference type="NCBI Taxonomy" id="1679163"/>
    <lineage>
        <taxon>Bacteria</taxon>
        <taxon>Pseudomonadati</taxon>
        <taxon>Pseudomonadota</taxon>
        <taxon>Gammaproteobacteria</taxon>
        <taxon>Oceanospirillales</taxon>
        <taxon>Oceanospirillaceae</taxon>
        <taxon>Marinobacterium</taxon>
    </lineage>
</organism>
<evidence type="ECO:0000256" key="3">
    <source>
        <dbReference type="ARBA" id="ARBA00022692"/>
    </source>
</evidence>
<name>A0ABQ1KQ10_9GAMM</name>
<keyword evidence="9" id="KW-1185">Reference proteome</keyword>
<proteinExistence type="predicted"/>
<keyword evidence="4 6" id="KW-1133">Transmembrane helix</keyword>
<dbReference type="Gene3D" id="1.10.3730.20">
    <property type="match status" value="1"/>
</dbReference>
<feature type="transmembrane region" description="Helical" evidence="6">
    <location>
        <begin position="105"/>
        <end position="126"/>
    </location>
</feature>
<evidence type="ECO:0000256" key="1">
    <source>
        <dbReference type="ARBA" id="ARBA00004651"/>
    </source>
</evidence>
<keyword evidence="3 6" id="KW-0812">Transmembrane</keyword>
<feature type="transmembrane region" description="Helical" evidence="6">
    <location>
        <begin position="219"/>
        <end position="237"/>
    </location>
</feature>
<feature type="transmembrane region" description="Helical" evidence="6">
    <location>
        <begin position="133"/>
        <end position="152"/>
    </location>
</feature>
<accession>A0ABQ1KQ10</accession>
<dbReference type="InterPro" id="IPR051258">
    <property type="entry name" value="Diverse_Substrate_Transporter"/>
</dbReference>
<dbReference type="InterPro" id="IPR037185">
    <property type="entry name" value="EmrE-like"/>
</dbReference>
<feature type="transmembrane region" description="Helical" evidence="6">
    <location>
        <begin position="275"/>
        <end position="294"/>
    </location>
</feature>
<dbReference type="EMBL" id="BMIJ01000006">
    <property type="protein sequence ID" value="GGC01695.1"/>
    <property type="molecule type" value="Genomic_DNA"/>
</dbReference>
<dbReference type="PANTHER" id="PTHR42920">
    <property type="entry name" value="OS03G0707200 PROTEIN-RELATED"/>
    <property type="match status" value="1"/>
</dbReference>
<feature type="transmembrane region" description="Helical" evidence="6">
    <location>
        <begin position="20"/>
        <end position="38"/>
    </location>
</feature>
<reference evidence="9" key="1">
    <citation type="journal article" date="2019" name="Int. J. Syst. Evol. Microbiol.">
        <title>The Global Catalogue of Microorganisms (GCM) 10K type strain sequencing project: providing services to taxonomists for standard genome sequencing and annotation.</title>
        <authorList>
            <consortium name="The Broad Institute Genomics Platform"/>
            <consortium name="The Broad Institute Genome Sequencing Center for Infectious Disease"/>
            <person name="Wu L."/>
            <person name="Ma J."/>
        </authorList>
    </citation>
    <scope>NUCLEOTIDE SEQUENCE [LARGE SCALE GENOMIC DNA]</scope>
    <source>
        <strain evidence="9">CGMCC 1.15341</strain>
    </source>
</reference>
<feature type="domain" description="EamA" evidence="7">
    <location>
        <begin position="158"/>
        <end position="290"/>
    </location>
</feature>
<keyword evidence="5 6" id="KW-0472">Membrane</keyword>
<evidence type="ECO:0000256" key="5">
    <source>
        <dbReference type="ARBA" id="ARBA00023136"/>
    </source>
</evidence>
<evidence type="ECO:0000256" key="4">
    <source>
        <dbReference type="ARBA" id="ARBA00022989"/>
    </source>
</evidence>
<evidence type="ECO:0000259" key="7">
    <source>
        <dbReference type="Pfam" id="PF00892"/>
    </source>
</evidence>
<feature type="transmembrane region" description="Helical" evidence="6">
    <location>
        <begin position="158"/>
        <end position="177"/>
    </location>
</feature>
<dbReference type="PANTHER" id="PTHR42920:SF5">
    <property type="entry name" value="EAMA DOMAIN-CONTAINING PROTEIN"/>
    <property type="match status" value="1"/>
</dbReference>
<evidence type="ECO:0000313" key="9">
    <source>
        <dbReference type="Proteomes" id="UP000629025"/>
    </source>
</evidence>
<comment type="subcellular location">
    <subcellularLocation>
        <location evidence="1">Cell membrane</location>
        <topology evidence="1">Multi-pass membrane protein</topology>
    </subcellularLocation>
</comment>
<feature type="transmembrane region" description="Helical" evidence="6">
    <location>
        <begin position="44"/>
        <end position="68"/>
    </location>
</feature>
<feature type="transmembrane region" description="Helical" evidence="6">
    <location>
        <begin position="249"/>
        <end position="269"/>
    </location>
</feature>
<dbReference type="InterPro" id="IPR000620">
    <property type="entry name" value="EamA_dom"/>
</dbReference>
<feature type="domain" description="EamA" evidence="7">
    <location>
        <begin position="19"/>
        <end position="149"/>
    </location>
</feature>
<gene>
    <name evidence="8" type="ORF">GCM10011352_29800</name>
</gene>
<feature type="transmembrane region" description="Helical" evidence="6">
    <location>
        <begin position="80"/>
        <end position="99"/>
    </location>
</feature>
<evidence type="ECO:0000256" key="2">
    <source>
        <dbReference type="ARBA" id="ARBA00022475"/>
    </source>
</evidence>
<dbReference type="RefSeq" id="WP_188749727.1">
    <property type="nucleotide sequence ID" value="NZ_BMIJ01000006.1"/>
</dbReference>
<dbReference type="Proteomes" id="UP000629025">
    <property type="component" value="Unassembled WGS sequence"/>
</dbReference>
<protein>
    <submittedName>
        <fullName evidence="8">Permease</fullName>
    </submittedName>
</protein>
<keyword evidence="2" id="KW-1003">Cell membrane</keyword>
<evidence type="ECO:0000313" key="8">
    <source>
        <dbReference type="EMBL" id="GGC01695.1"/>
    </source>
</evidence>
<evidence type="ECO:0000256" key="6">
    <source>
        <dbReference type="SAM" id="Phobius"/>
    </source>
</evidence>
<feature type="transmembrane region" description="Helical" evidence="6">
    <location>
        <begin position="189"/>
        <end position="207"/>
    </location>
</feature>
<comment type="caution">
    <text evidence="8">The sequence shown here is derived from an EMBL/GenBank/DDBJ whole genome shotgun (WGS) entry which is preliminary data.</text>
</comment>
<sequence>METLAYKESKGVVLSNHLKADLLLILTTILAGAGWIFSKEALVGFAPLLFMCMRFTSAGLLLGCLRFGSLRALSAEQWRASLRVGVFFGIAIAFWIVGLHLASHIGVGAFLTSLGVVMVPLVGLLFGERPNRYVFYSLPFVAIGMACLSLDAEFVIGWGEIFFLVAALFFSLTFILNSRASARIPAVPLTAIQLVIAGVITFLLSSLIESWSFDQPLEIWGWFLASVLLATSLRFSIQTRAQGLAPASHAAIIMTLEPVWAALMAVWWLGERMSLLQVLGCSLIFLAMLVNRWPAVRYWLRLTRDEKS</sequence>
<dbReference type="SUPFAM" id="SSF103481">
    <property type="entry name" value="Multidrug resistance efflux transporter EmrE"/>
    <property type="match status" value="2"/>
</dbReference>
<dbReference type="Pfam" id="PF00892">
    <property type="entry name" value="EamA"/>
    <property type="match status" value="2"/>
</dbReference>